<organism evidence="3 4">
    <name type="scientific">Dreissena polymorpha</name>
    <name type="common">Zebra mussel</name>
    <name type="synonym">Mytilus polymorpha</name>
    <dbReference type="NCBI Taxonomy" id="45954"/>
    <lineage>
        <taxon>Eukaryota</taxon>
        <taxon>Metazoa</taxon>
        <taxon>Spiralia</taxon>
        <taxon>Lophotrochozoa</taxon>
        <taxon>Mollusca</taxon>
        <taxon>Bivalvia</taxon>
        <taxon>Autobranchia</taxon>
        <taxon>Heteroconchia</taxon>
        <taxon>Euheterodonta</taxon>
        <taxon>Imparidentia</taxon>
        <taxon>Neoheterodontei</taxon>
        <taxon>Myida</taxon>
        <taxon>Dreissenoidea</taxon>
        <taxon>Dreissenidae</taxon>
        <taxon>Dreissena</taxon>
    </lineage>
</organism>
<keyword evidence="4" id="KW-1185">Reference proteome</keyword>
<evidence type="ECO:0000256" key="2">
    <source>
        <dbReference type="SAM" id="SignalP"/>
    </source>
</evidence>
<gene>
    <name evidence="3" type="ORF">DPMN_120159</name>
</gene>
<reference evidence="3" key="1">
    <citation type="journal article" date="2019" name="bioRxiv">
        <title>The Genome of the Zebra Mussel, Dreissena polymorpha: A Resource for Invasive Species Research.</title>
        <authorList>
            <person name="McCartney M.A."/>
            <person name="Auch B."/>
            <person name="Kono T."/>
            <person name="Mallez S."/>
            <person name="Zhang Y."/>
            <person name="Obille A."/>
            <person name="Becker A."/>
            <person name="Abrahante J.E."/>
            <person name="Garbe J."/>
            <person name="Badalamenti J.P."/>
            <person name="Herman A."/>
            <person name="Mangelson H."/>
            <person name="Liachko I."/>
            <person name="Sullivan S."/>
            <person name="Sone E.D."/>
            <person name="Koren S."/>
            <person name="Silverstein K.A.T."/>
            <person name="Beckman K.B."/>
            <person name="Gohl D.M."/>
        </authorList>
    </citation>
    <scope>NUCLEOTIDE SEQUENCE</scope>
    <source>
        <strain evidence="3">Duluth1</strain>
        <tissue evidence="3">Whole animal</tissue>
    </source>
</reference>
<dbReference type="Proteomes" id="UP000828390">
    <property type="component" value="Unassembled WGS sequence"/>
</dbReference>
<feature type="chain" id="PRO_5038602194" evidence="2">
    <location>
        <begin position="34"/>
        <end position="339"/>
    </location>
</feature>
<dbReference type="AlphaFoldDB" id="A0A9D4JSG1"/>
<sequence length="339" mass="37154">MFPATPPTRARRRMTHRLLQLALIIIGVDVVHAHRVFLGVDCLVKIDPASTGRRSIRKHHSQRRRTVSRHRRDKGHRPSSIRRSRTPRSPSRSFSEESIGTLPRVSASILASTHTSAVPTTTEHNLYSNTSLHTYQAQGTGVNLTTSAAYSAPRVSSTLHRSIPRAAATPSNPNTLWIQQSPGIFVPFLTDPLPATAGIQSESADLISDRPNSPAISLMVPENDPLMIEANESSIPTSVSTGFNQSNAPADGSIEAGSESNEAELYYLASINQVYELMFNTLDEDFCPRPFLVSHSDLRLPVTEQVACRREPGRISKATSPVDLRLPIGFFHNGCIPVT</sequence>
<comment type="caution">
    <text evidence="3">The sequence shown here is derived from an EMBL/GenBank/DDBJ whole genome shotgun (WGS) entry which is preliminary data.</text>
</comment>
<reference evidence="3" key="2">
    <citation type="submission" date="2020-11" db="EMBL/GenBank/DDBJ databases">
        <authorList>
            <person name="McCartney M.A."/>
            <person name="Auch B."/>
            <person name="Kono T."/>
            <person name="Mallez S."/>
            <person name="Becker A."/>
            <person name="Gohl D.M."/>
            <person name="Silverstein K.A.T."/>
            <person name="Koren S."/>
            <person name="Bechman K.B."/>
            <person name="Herman A."/>
            <person name="Abrahante J.E."/>
            <person name="Garbe J."/>
        </authorList>
    </citation>
    <scope>NUCLEOTIDE SEQUENCE</scope>
    <source>
        <strain evidence="3">Duluth1</strain>
        <tissue evidence="3">Whole animal</tissue>
    </source>
</reference>
<proteinExistence type="predicted"/>
<dbReference type="EMBL" id="JAIWYP010000005">
    <property type="protein sequence ID" value="KAH3818437.1"/>
    <property type="molecule type" value="Genomic_DNA"/>
</dbReference>
<accession>A0A9D4JSG1</accession>
<feature type="compositionally biased region" description="Basic residues" evidence="1">
    <location>
        <begin position="54"/>
        <end position="86"/>
    </location>
</feature>
<name>A0A9D4JSG1_DREPO</name>
<evidence type="ECO:0000313" key="3">
    <source>
        <dbReference type="EMBL" id="KAH3818437.1"/>
    </source>
</evidence>
<feature type="signal peptide" evidence="2">
    <location>
        <begin position="1"/>
        <end position="33"/>
    </location>
</feature>
<keyword evidence="2" id="KW-0732">Signal</keyword>
<evidence type="ECO:0000313" key="4">
    <source>
        <dbReference type="Proteomes" id="UP000828390"/>
    </source>
</evidence>
<evidence type="ECO:0000256" key="1">
    <source>
        <dbReference type="SAM" id="MobiDB-lite"/>
    </source>
</evidence>
<protein>
    <submittedName>
        <fullName evidence="3">Uncharacterized protein</fullName>
    </submittedName>
</protein>
<feature type="region of interest" description="Disordered" evidence="1">
    <location>
        <begin position="51"/>
        <end position="99"/>
    </location>
</feature>